<feature type="transmembrane region" description="Helical" evidence="1">
    <location>
        <begin position="278"/>
        <end position="297"/>
    </location>
</feature>
<feature type="transmembrane region" description="Helical" evidence="1">
    <location>
        <begin position="345"/>
        <end position="373"/>
    </location>
</feature>
<gene>
    <name evidence="2" type="ORF">SAMN05421818_1424</name>
</gene>
<name>A0A1G8H539_9FLAO</name>
<dbReference type="AlphaFoldDB" id="A0A1G8H539"/>
<feature type="transmembrane region" description="Helical" evidence="1">
    <location>
        <begin position="184"/>
        <end position="204"/>
    </location>
</feature>
<keyword evidence="3" id="KW-1185">Reference proteome</keyword>
<organism evidence="2 3">
    <name type="scientific">Myroides phaeus</name>
    <dbReference type="NCBI Taxonomy" id="702745"/>
    <lineage>
        <taxon>Bacteria</taxon>
        <taxon>Pseudomonadati</taxon>
        <taxon>Bacteroidota</taxon>
        <taxon>Flavobacteriia</taxon>
        <taxon>Flavobacteriales</taxon>
        <taxon>Flavobacteriaceae</taxon>
        <taxon>Myroides</taxon>
    </lineage>
</organism>
<dbReference type="STRING" id="702745.SAMN05421818_1424"/>
<feature type="transmembrane region" description="Helical" evidence="1">
    <location>
        <begin position="153"/>
        <end position="172"/>
    </location>
</feature>
<protein>
    <recommendedName>
        <fullName evidence="4">Peptide zinc metalloprotease protein</fullName>
    </recommendedName>
</protein>
<sequence>MNFVLNKEFIVIGDIENDEEILLKNISSNRVFKISLVEYKIISTFTENNSIHKTYELFAKEYDISVELISKIVSFAKEYDFINDTENEKDKKRRGKVYYSNKFFYIFICIYTFLRLYKMRLRIDMNSNFNLLKVVNWRVKNFGTRFYSTYKKLQYILLILSLIGLFFSLNKIEIPYIFYNIGQISPFLLVLSVLPISLFVSFLHEFSHFSTYKSFGGKQNEMGFALMYKILPVFYTATEDMILWKDKNKKISVALAGIFNDLFFLFTLLAIHPYLNGGFLNSLVSFLIFNLVIKFLYNANPFAPGSDMYFVLSDFCNLNSPFLKVHEMFKSLFKKGIKSTFKLGLFFYGLLCYLSIITYILTFLSLITLPFWINRIA</sequence>
<keyword evidence="1" id="KW-0472">Membrane</keyword>
<evidence type="ECO:0000313" key="3">
    <source>
        <dbReference type="Proteomes" id="UP000243588"/>
    </source>
</evidence>
<feature type="transmembrane region" description="Helical" evidence="1">
    <location>
        <begin position="99"/>
        <end position="117"/>
    </location>
</feature>
<evidence type="ECO:0000313" key="2">
    <source>
        <dbReference type="EMBL" id="SDI01762.1"/>
    </source>
</evidence>
<feature type="transmembrane region" description="Helical" evidence="1">
    <location>
        <begin position="251"/>
        <end position="272"/>
    </location>
</feature>
<keyword evidence="1" id="KW-1133">Transmembrane helix</keyword>
<dbReference type="Proteomes" id="UP000243588">
    <property type="component" value="Unassembled WGS sequence"/>
</dbReference>
<reference evidence="3" key="1">
    <citation type="submission" date="2016-10" db="EMBL/GenBank/DDBJ databases">
        <authorList>
            <person name="Varghese N."/>
            <person name="Submissions S."/>
        </authorList>
    </citation>
    <scope>NUCLEOTIDE SEQUENCE [LARGE SCALE GENOMIC DNA]</scope>
    <source>
        <strain evidence="3">DSM 23313</strain>
    </source>
</reference>
<proteinExistence type="predicted"/>
<evidence type="ECO:0008006" key="4">
    <source>
        <dbReference type="Google" id="ProtNLM"/>
    </source>
</evidence>
<keyword evidence="1" id="KW-0812">Transmembrane</keyword>
<dbReference type="RefSeq" id="WP_090410515.1">
    <property type="nucleotide sequence ID" value="NZ_FNDQ01000042.1"/>
</dbReference>
<dbReference type="EMBL" id="FNDQ01000042">
    <property type="protein sequence ID" value="SDI01762.1"/>
    <property type="molecule type" value="Genomic_DNA"/>
</dbReference>
<feature type="transmembrane region" description="Helical" evidence="1">
    <location>
        <begin position="224"/>
        <end position="244"/>
    </location>
</feature>
<evidence type="ECO:0000256" key="1">
    <source>
        <dbReference type="SAM" id="Phobius"/>
    </source>
</evidence>
<accession>A0A1G8H539</accession>